<feature type="compositionally biased region" description="Polar residues" evidence="1">
    <location>
        <begin position="279"/>
        <end position="289"/>
    </location>
</feature>
<dbReference type="EnsemblMetazoa" id="CapteT221051">
    <property type="protein sequence ID" value="CapteP221051"/>
    <property type="gene ID" value="CapteG221051"/>
</dbReference>
<feature type="compositionally biased region" description="Polar residues" evidence="1">
    <location>
        <begin position="343"/>
        <end position="354"/>
    </location>
</feature>
<evidence type="ECO:0000313" key="5">
    <source>
        <dbReference type="Proteomes" id="UP000014760"/>
    </source>
</evidence>
<evidence type="ECO:0000259" key="2">
    <source>
        <dbReference type="Pfam" id="PF00024"/>
    </source>
</evidence>
<gene>
    <name evidence="3" type="ORF">CAPTEDRAFT_221051</name>
</gene>
<reference evidence="3 5" key="2">
    <citation type="journal article" date="2013" name="Nature">
        <title>Insights into bilaterian evolution from three spiralian genomes.</title>
        <authorList>
            <person name="Simakov O."/>
            <person name="Marletaz F."/>
            <person name="Cho S.J."/>
            <person name="Edsinger-Gonzales E."/>
            <person name="Havlak P."/>
            <person name="Hellsten U."/>
            <person name="Kuo D.H."/>
            <person name="Larsson T."/>
            <person name="Lv J."/>
            <person name="Arendt D."/>
            <person name="Savage R."/>
            <person name="Osoegawa K."/>
            <person name="de Jong P."/>
            <person name="Grimwood J."/>
            <person name="Chapman J.A."/>
            <person name="Shapiro H."/>
            <person name="Aerts A."/>
            <person name="Otillar R.P."/>
            <person name="Terry A.Y."/>
            <person name="Boore J.L."/>
            <person name="Grigoriev I.V."/>
            <person name="Lindberg D.R."/>
            <person name="Seaver E.C."/>
            <person name="Weisblat D.A."/>
            <person name="Putnam N.H."/>
            <person name="Rokhsar D.S."/>
        </authorList>
    </citation>
    <scope>NUCLEOTIDE SEQUENCE</scope>
    <source>
        <strain evidence="3 5">I ESC-2004</strain>
    </source>
</reference>
<sequence length="471" mass="51088">MSITGYRHTGLCIEMRTGIVKQPTVDDFSMLVYTNCPAHADTFFIADSHDACSYYWCNHGGFLQGGARFPCAPGTAVPRGYGGIENPCTVRQSTCLISPVHPGIKHHGPPIHSLPSPGIPFPRPPVGYPKPFYPRIRPGLHRPFLRPSSNSFYRPVKLIKTGSPPQLQVVYAKEGSDPAPPPSTQTKVEKPFKVIGPVPVVIEGEPTPPKESVPYRRPGLIDYLQNLYKQSQIAQAVAKEGREENNSGQDTATKPPPSGIPYHTTSGLLREPITGGFQDLSSTRVTEQQSTRRTFTTTTRRIPVTASTSLPRTRTRTPARPTARAATSRPTTTSRSVTQGTTLSPTSFPTSIGATTFPDTTPTPPGETGKLQVLKGLSGSQLQRGGGTGQVPSGVPHVAFKVFQGQFLLPVLRVNTATQCLNACARFYEDCAGVDFYPSREECAMYDEDQECSGHLDTSNGAIHMRLTDKC</sequence>
<feature type="domain" description="Apple" evidence="2">
    <location>
        <begin position="411"/>
        <end position="460"/>
    </location>
</feature>
<feature type="compositionally biased region" description="Low complexity" evidence="1">
    <location>
        <begin position="291"/>
        <end position="342"/>
    </location>
</feature>
<proteinExistence type="predicted"/>
<reference evidence="4" key="3">
    <citation type="submission" date="2015-06" db="UniProtKB">
        <authorList>
            <consortium name="EnsemblMetazoa"/>
        </authorList>
    </citation>
    <scope>IDENTIFICATION</scope>
</reference>
<protein>
    <recommendedName>
        <fullName evidence="2">Apple domain-containing protein</fullName>
    </recommendedName>
</protein>
<organism evidence="3">
    <name type="scientific">Capitella teleta</name>
    <name type="common">Polychaete worm</name>
    <dbReference type="NCBI Taxonomy" id="283909"/>
    <lineage>
        <taxon>Eukaryota</taxon>
        <taxon>Metazoa</taxon>
        <taxon>Spiralia</taxon>
        <taxon>Lophotrochozoa</taxon>
        <taxon>Annelida</taxon>
        <taxon>Polychaeta</taxon>
        <taxon>Sedentaria</taxon>
        <taxon>Scolecida</taxon>
        <taxon>Capitellidae</taxon>
        <taxon>Capitella</taxon>
    </lineage>
</organism>
<dbReference type="EMBL" id="KB302241">
    <property type="protein sequence ID" value="ELU04503.1"/>
    <property type="molecule type" value="Genomic_DNA"/>
</dbReference>
<keyword evidence="5" id="KW-1185">Reference proteome</keyword>
<evidence type="ECO:0000256" key="1">
    <source>
        <dbReference type="SAM" id="MobiDB-lite"/>
    </source>
</evidence>
<feature type="region of interest" description="Disordered" evidence="1">
    <location>
        <begin position="235"/>
        <end position="369"/>
    </location>
</feature>
<dbReference type="Proteomes" id="UP000014760">
    <property type="component" value="Unassembled WGS sequence"/>
</dbReference>
<dbReference type="EMBL" id="AMQN01008130">
    <property type="status" value="NOT_ANNOTATED_CDS"/>
    <property type="molecule type" value="Genomic_DNA"/>
</dbReference>
<evidence type="ECO:0000313" key="4">
    <source>
        <dbReference type="EnsemblMetazoa" id="CapteP221051"/>
    </source>
</evidence>
<evidence type="ECO:0000313" key="3">
    <source>
        <dbReference type="EMBL" id="ELU04503.1"/>
    </source>
</evidence>
<dbReference type="HOGENOM" id="CLU_580379_0_0_1"/>
<accession>R7UL38</accession>
<dbReference type="InterPro" id="IPR003609">
    <property type="entry name" value="Pan_app"/>
</dbReference>
<reference evidence="5" key="1">
    <citation type="submission" date="2012-12" db="EMBL/GenBank/DDBJ databases">
        <authorList>
            <person name="Hellsten U."/>
            <person name="Grimwood J."/>
            <person name="Chapman J.A."/>
            <person name="Shapiro H."/>
            <person name="Aerts A."/>
            <person name="Otillar R.P."/>
            <person name="Terry A.Y."/>
            <person name="Boore J.L."/>
            <person name="Simakov O."/>
            <person name="Marletaz F."/>
            <person name="Cho S.-J."/>
            <person name="Edsinger-Gonzales E."/>
            <person name="Havlak P."/>
            <person name="Kuo D.-H."/>
            <person name="Larsson T."/>
            <person name="Lv J."/>
            <person name="Arendt D."/>
            <person name="Savage R."/>
            <person name="Osoegawa K."/>
            <person name="de Jong P."/>
            <person name="Lindberg D.R."/>
            <person name="Seaver E.C."/>
            <person name="Weisblat D.A."/>
            <person name="Putnam N.H."/>
            <person name="Grigoriev I.V."/>
            <person name="Rokhsar D.S."/>
        </authorList>
    </citation>
    <scope>NUCLEOTIDE SEQUENCE</scope>
    <source>
        <strain evidence="5">I ESC-2004</strain>
    </source>
</reference>
<dbReference type="Pfam" id="PF00024">
    <property type="entry name" value="PAN_1"/>
    <property type="match status" value="1"/>
</dbReference>
<dbReference type="OrthoDB" id="10681423at2759"/>
<dbReference type="AlphaFoldDB" id="R7UL38"/>
<name>R7UL38_CAPTE</name>